<feature type="domain" description="Spore protein YkvP/CgeB glycosyl transferase-like" evidence="1">
    <location>
        <begin position="178"/>
        <end position="302"/>
    </location>
</feature>
<sequence length="312" mass="35615">MSNKLVVIVGVLDKLGSTNISQAKSFYKLGFNVVPINYRTIITKYGKDIFYDILLETIKKYKPFLTVFSKCNGFESDIIDQCNKYTNTWLFCMDPIATIEQCLEVVEHAKRTHFSSCTGLDIAGWFVKNGVKNCFHLLQGVDQDVFKPIEIDEAYKADVSFIGQKTQEREEFKKVLVNKGIDVKFYGNGFGKEVLNEEFAKVCSSSKFMLSMNTVNNIHTDYFSNRMLRYLACGSCTLHYDTTGTLDKYFINEKDIFYFKDINELIKLIDTIDSVTAYKTGMNGREKVLNGFTWEKTSAAMLNAVVEKINVS</sequence>
<dbReference type="Pfam" id="PF13524">
    <property type="entry name" value="Glyco_trans_1_2"/>
    <property type="match status" value="1"/>
</dbReference>
<evidence type="ECO:0000313" key="2">
    <source>
        <dbReference type="EMBL" id="QJA91402.1"/>
    </source>
</evidence>
<gene>
    <name evidence="2" type="ORF">MM415B03374_0010</name>
</gene>
<dbReference type="EMBL" id="MT142985">
    <property type="protein sequence ID" value="QJA91402.1"/>
    <property type="molecule type" value="Genomic_DNA"/>
</dbReference>
<reference evidence="2" key="1">
    <citation type="submission" date="2020-03" db="EMBL/GenBank/DDBJ databases">
        <title>The deep terrestrial virosphere.</title>
        <authorList>
            <person name="Holmfeldt K."/>
            <person name="Nilsson E."/>
            <person name="Simone D."/>
            <person name="Lopez-Fernandez M."/>
            <person name="Wu X."/>
            <person name="de Brujin I."/>
            <person name="Lundin D."/>
            <person name="Andersson A."/>
            <person name="Bertilsson S."/>
            <person name="Dopson M."/>
        </authorList>
    </citation>
    <scope>NUCLEOTIDE SEQUENCE</scope>
    <source>
        <strain evidence="2">MM415B03374</strain>
    </source>
</reference>
<dbReference type="InterPro" id="IPR055259">
    <property type="entry name" value="YkvP/CgeB_Glyco_trans-like"/>
</dbReference>
<protein>
    <submittedName>
        <fullName evidence="2">Putative glycosyltransferase</fullName>
    </submittedName>
</protein>
<accession>A0A6M3LCQ1</accession>
<organism evidence="2">
    <name type="scientific">viral metagenome</name>
    <dbReference type="NCBI Taxonomy" id="1070528"/>
    <lineage>
        <taxon>unclassified sequences</taxon>
        <taxon>metagenomes</taxon>
        <taxon>organismal metagenomes</taxon>
    </lineage>
</organism>
<keyword evidence="2" id="KW-0808">Transferase</keyword>
<proteinExistence type="predicted"/>
<evidence type="ECO:0000259" key="1">
    <source>
        <dbReference type="Pfam" id="PF13524"/>
    </source>
</evidence>
<name>A0A6M3LCQ1_9ZZZZ</name>
<dbReference type="GO" id="GO:0016740">
    <property type="term" value="F:transferase activity"/>
    <property type="evidence" value="ECO:0007669"/>
    <property type="project" value="UniProtKB-KW"/>
</dbReference>
<dbReference type="AlphaFoldDB" id="A0A6M3LCQ1"/>